<evidence type="ECO:0000313" key="3">
    <source>
        <dbReference type="Proteomes" id="UP001601288"/>
    </source>
</evidence>
<dbReference type="EMBL" id="JBIAFP010000017">
    <property type="protein sequence ID" value="MFE9228186.1"/>
    <property type="molecule type" value="Genomic_DNA"/>
</dbReference>
<evidence type="ECO:0000313" key="2">
    <source>
        <dbReference type="EMBL" id="MFE9228186.1"/>
    </source>
</evidence>
<comment type="caution">
    <text evidence="2">The sequence shown here is derived from an EMBL/GenBank/DDBJ whole genome shotgun (WGS) entry which is preliminary data.</text>
</comment>
<accession>A0ABW6LLL5</accession>
<protein>
    <recommendedName>
        <fullName evidence="4">Transposase</fullName>
    </recommendedName>
</protein>
<reference evidence="2 3" key="1">
    <citation type="submission" date="2024-10" db="EMBL/GenBank/DDBJ databases">
        <title>The Natural Products Discovery Center: Release of the First 8490 Sequenced Strains for Exploring Actinobacteria Biosynthetic Diversity.</title>
        <authorList>
            <person name="Kalkreuter E."/>
            <person name="Kautsar S.A."/>
            <person name="Yang D."/>
            <person name="Bader C.D."/>
            <person name="Teijaro C.N."/>
            <person name="Fluegel L."/>
            <person name="Davis C.M."/>
            <person name="Simpson J.R."/>
            <person name="Lauterbach L."/>
            <person name="Steele A.D."/>
            <person name="Gui C."/>
            <person name="Meng S."/>
            <person name="Li G."/>
            <person name="Viehrig K."/>
            <person name="Ye F."/>
            <person name="Su P."/>
            <person name="Kiefer A.F."/>
            <person name="Nichols A."/>
            <person name="Cepeda A.J."/>
            <person name="Yan W."/>
            <person name="Fan B."/>
            <person name="Jiang Y."/>
            <person name="Adhikari A."/>
            <person name="Zheng C.-J."/>
            <person name="Schuster L."/>
            <person name="Cowan T.M."/>
            <person name="Smanski M.J."/>
            <person name="Chevrette M.G."/>
            <person name="De Carvalho L.P.S."/>
            <person name="Shen B."/>
        </authorList>
    </citation>
    <scope>NUCLEOTIDE SEQUENCE [LARGE SCALE GENOMIC DNA]</scope>
    <source>
        <strain evidence="2 3">NPDC007066</strain>
    </source>
</reference>
<keyword evidence="3" id="KW-1185">Reference proteome</keyword>
<evidence type="ECO:0008006" key="4">
    <source>
        <dbReference type="Google" id="ProtNLM"/>
    </source>
</evidence>
<dbReference type="Proteomes" id="UP001601288">
    <property type="component" value="Unassembled WGS sequence"/>
</dbReference>
<sequence>MDSEINACRHDDLVGRLREAGLATIADLGFVGLTDEAEVGGHHRLQETQGQEAAAREEAGQPADRSGTGSA</sequence>
<gene>
    <name evidence="2" type="ORF">ACFYM3_26840</name>
</gene>
<feature type="region of interest" description="Disordered" evidence="1">
    <location>
        <begin position="41"/>
        <end position="71"/>
    </location>
</feature>
<dbReference type="RefSeq" id="WP_388388456.1">
    <property type="nucleotide sequence ID" value="NZ_JBIAFP010000017.1"/>
</dbReference>
<evidence type="ECO:0000256" key="1">
    <source>
        <dbReference type="SAM" id="MobiDB-lite"/>
    </source>
</evidence>
<organism evidence="2 3">
    <name type="scientific">Streptomyces massasporeus</name>
    <dbReference type="NCBI Taxonomy" id="67324"/>
    <lineage>
        <taxon>Bacteria</taxon>
        <taxon>Bacillati</taxon>
        <taxon>Actinomycetota</taxon>
        <taxon>Actinomycetes</taxon>
        <taxon>Kitasatosporales</taxon>
        <taxon>Streptomycetaceae</taxon>
        <taxon>Streptomyces</taxon>
    </lineage>
</organism>
<proteinExistence type="predicted"/>
<name>A0ABW6LLL5_9ACTN</name>